<evidence type="ECO:0000256" key="4">
    <source>
        <dbReference type="ARBA" id="ARBA00049984"/>
    </source>
</evidence>
<evidence type="ECO:0000256" key="1">
    <source>
        <dbReference type="ARBA" id="ARBA00004173"/>
    </source>
</evidence>
<dbReference type="KEGG" id="cput:CONPUDRAFT_158221"/>
<proteinExistence type="inferred from homology"/>
<accession>A0A5M3MC26</accession>
<gene>
    <name evidence="5" type="ORF">CONPUDRAFT_158221</name>
</gene>
<dbReference type="Gene3D" id="3.40.1230.10">
    <property type="entry name" value="MTH938-like"/>
    <property type="match status" value="1"/>
</dbReference>
<dbReference type="OMA" id="VMDTWNA"/>
<sequence>MSTPRSNRAQGLTNMLASEVPPPVQVLSVGSGGISLADGLVLRGPAVFLEGRVWLWDVPVSKSRTGEASWEGWDQDCFKLFEVVVPRPEILIVGTGEKMSLFPPVLRKYLNGLGIQVDAMDTRNACSTYNLLAEEGRHVAAAVLPPNPAAWRRSQ</sequence>
<dbReference type="GO" id="GO:0032981">
    <property type="term" value="P:mitochondrial respiratory chain complex I assembly"/>
    <property type="evidence" value="ECO:0007669"/>
    <property type="project" value="InterPro"/>
</dbReference>
<evidence type="ECO:0000256" key="3">
    <source>
        <dbReference type="ARBA" id="ARBA00023128"/>
    </source>
</evidence>
<evidence type="ECO:0000313" key="5">
    <source>
        <dbReference type="EMBL" id="EIW76195.1"/>
    </source>
</evidence>
<dbReference type="InterPro" id="IPR034095">
    <property type="entry name" value="NDUF3"/>
</dbReference>
<comment type="similarity">
    <text evidence="4">Belongs to the NDUFAF3 family.</text>
</comment>
<evidence type="ECO:0000313" key="6">
    <source>
        <dbReference type="Proteomes" id="UP000053558"/>
    </source>
</evidence>
<name>A0A5M3MC26_CONPW</name>
<dbReference type="Pfam" id="PF04430">
    <property type="entry name" value="DUF498"/>
    <property type="match status" value="1"/>
</dbReference>
<comment type="caution">
    <text evidence="5">The sequence shown here is derived from an EMBL/GenBank/DDBJ whole genome shotgun (WGS) entry which is preliminary data.</text>
</comment>
<dbReference type="EMBL" id="JH711586">
    <property type="protein sequence ID" value="EIW76195.1"/>
    <property type="molecule type" value="Genomic_DNA"/>
</dbReference>
<dbReference type="OrthoDB" id="20681at2759"/>
<dbReference type="InterPro" id="IPR036748">
    <property type="entry name" value="MTH938-like_sf"/>
</dbReference>
<reference evidence="6" key="1">
    <citation type="journal article" date="2012" name="Science">
        <title>The Paleozoic origin of enzymatic lignin decomposition reconstructed from 31 fungal genomes.</title>
        <authorList>
            <person name="Floudas D."/>
            <person name="Binder M."/>
            <person name="Riley R."/>
            <person name="Barry K."/>
            <person name="Blanchette R.A."/>
            <person name="Henrissat B."/>
            <person name="Martinez A.T."/>
            <person name="Otillar R."/>
            <person name="Spatafora J.W."/>
            <person name="Yadav J.S."/>
            <person name="Aerts A."/>
            <person name="Benoit I."/>
            <person name="Boyd A."/>
            <person name="Carlson A."/>
            <person name="Copeland A."/>
            <person name="Coutinho P.M."/>
            <person name="de Vries R.P."/>
            <person name="Ferreira P."/>
            <person name="Findley K."/>
            <person name="Foster B."/>
            <person name="Gaskell J."/>
            <person name="Glotzer D."/>
            <person name="Gorecki P."/>
            <person name="Heitman J."/>
            <person name="Hesse C."/>
            <person name="Hori C."/>
            <person name="Igarashi K."/>
            <person name="Jurgens J.A."/>
            <person name="Kallen N."/>
            <person name="Kersten P."/>
            <person name="Kohler A."/>
            <person name="Kuees U."/>
            <person name="Kumar T.K.A."/>
            <person name="Kuo A."/>
            <person name="LaButti K."/>
            <person name="Larrondo L.F."/>
            <person name="Lindquist E."/>
            <person name="Ling A."/>
            <person name="Lombard V."/>
            <person name="Lucas S."/>
            <person name="Lundell T."/>
            <person name="Martin R."/>
            <person name="McLaughlin D.J."/>
            <person name="Morgenstern I."/>
            <person name="Morin E."/>
            <person name="Murat C."/>
            <person name="Nagy L.G."/>
            <person name="Nolan M."/>
            <person name="Ohm R.A."/>
            <person name="Patyshakuliyeva A."/>
            <person name="Rokas A."/>
            <person name="Ruiz-Duenas F.J."/>
            <person name="Sabat G."/>
            <person name="Salamov A."/>
            <person name="Samejima M."/>
            <person name="Schmutz J."/>
            <person name="Slot J.C."/>
            <person name="St John F."/>
            <person name="Stenlid J."/>
            <person name="Sun H."/>
            <person name="Sun S."/>
            <person name="Syed K."/>
            <person name="Tsang A."/>
            <person name="Wiebenga A."/>
            <person name="Young D."/>
            <person name="Pisabarro A."/>
            <person name="Eastwood D.C."/>
            <person name="Martin F."/>
            <person name="Cullen D."/>
            <person name="Grigoriev I.V."/>
            <person name="Hibbett D.S."/>
        </authorList>
    </citation>
    <scope>NUCLEOTIDE SEQUENCE [LARGE SCALE GENOMIC DNA]</scope>
    <source>
        <strain evidence="6">RWD-64-598 SS2</strain>
    </source>
</reference>
<comment type="subcellular location">
    <subcellularLocation>
        <location evidence="1">Mitochondrion</location>
    </subcellularLocation>
</comment>
<evidence type="ECO:0000256" key="2">
    <source>
        <dbReference type="ARBA" id="ARBA00021776"/>
    </source>
</evidence>
<dbReference type="AlphaFoldDB" id="A0A5M3MC26"/>
<dbReference type="PANTHER" id="PTHR21192:SF2">
    <property type="entry name" value="NADH DEHYDROGENASE [UBIQUINONE] 1 ALPHA SUBCOMPLEX ASSEMBLY FACTOR 3"/>
    <property type="match status" value="1"/>
</dbReference>
<organism evidence="5 6">
    <name type="scientific">Coniophora puteana (strain RWD-64-598)</name>
    <name type="common">Brown rot fungus</name>
    <dbReference type="NCBI Taxonomy" id="741705"/>
    <lineage>
        <taxon>Eukaryota</taxon>
        <taxon>Fungi</taxon>
        <taxon>Dikarya</taxon>
        <taxon>Basidiomycota</taxon>
        <taxon>Agaricomycotina</taxon>
        <taxon>Agaricomycetes</taxon>
        <taxon>Agaricomycetidae</taxon>
        <taxon>Boletales</taxon>
        <taxon>Coniophorineae</taxon>
        <taxon>Coniophoraceae</taxon>
        <taxon>Coniophora</taxon>
    </lineage>
</organism>
<protein>
    <recommendedName>
        <fullName evidence="2">NADH dehydrogenase [ubiquinone] 1 alpha subcomplex assembly factor 3</fullName>
    </recommendedName>
</protein>
<dbReference type="CDD" id="cd05125">
    <property type="entry name" value="Mth938_2P1-like"/>
    <property type="match status" value="1"/>
</dbReference>
<dbReference type="Proteomes" id="UP000053558">
    <property type="component" value="Unassembled WGS sequence"/>
</dbReference>
<keyword evidence="6" id="KW-1185">Reference proteome</keyword>
<dbReference type="SUPFAM" id="SSF64076">
    <property type="entry name" value="MTH938-like"/>
    <property type="match status" value="1"/>
</dbReference>
<keyword evidence="3" id="KW-0496">Mitochondrion</keyword>
<dbReference type="GO" id="GO:0005743">
    <property type="term" value="C:mitochondrial inner membrane"/>
    <property type="evidence" value="ECO:0007669"/>
    <property type="project" value="TreeGrafter"/>
</dbReference>
<dbReference type="GeneID" id="19203882"/>
<dbReference type="InterPro" id="IPR007523">
    <property type="entry name" value="NDUFAF3/AAMDC"/>
</dbReference>
<dbReference type="RefSeq" id="XP_007773456.1">
    <property type="nucleotide sequence ID" value="XM_007775266.1"/>
</dbReference>
<dbReference type="PANTHER" id="PTHR21192">
    <property type="entry name" value="NUCLEAR PROTEIN E3-3"/>
    <property type="match status" value="1"/>
</dbReference>